<accession>A0ABV8FH48</accession>
<evidence type="ECO:0000256" key="1">
    <source>
        <dbReference type="SAM" id="MobiDB-lite"/>
    </source>
</evidence>
<name>A0ABV8FH48_9ACTN</name>
<protein>
    <recommendedName>
        <fullName evidence="5">SRPBCC family protein</fullName>
    </recommendedName>
</protein>
<feature type="transmembrane region" description="Helical" evidence="2">
    <location>
        <begin position="69"/>
        <end position="87"/>
    </location>
</feature>
<proteinExistence type="predicted"/>
<comment type="caution">
    <text evidence="3">The sequence shown here is derived from an EMBL/GenBank/DDBJ whole genome shotgun (WGS) entry which is preliminary data.</text>
</comment>
<feature type="transmembrane region" description="Helical" evidence="2">
    <location>
        <begin position="37"/>
        <end position="57"/>
    </location>
</feature>
<keyword evidence="2" id="KW-0812">Transmembrane</keyword>
<feature type="transmembrane region" description="Helical" evidence="2">
    <location>
        <begin position="118"/>
        <end position="136"/>
    </location>
</feature>
<dbReference type="RefSeq" id="WP_378529540.1">
    <property type="nucleotide sequence ID" value="NZ_JBHSBH010000003.1"/>
</dbReference>
<evidence type="ECO:0008006" key="5">
    <source>
        <dbReference type="Google" id="ProtNLM"/>
    </source>
</evidence>
<feature type="transmembrane region" description="Helical" evidence="2">
    <location>
        <begin position="148"/>
        <end position="171"/>
    </location>
</feature>
<keyword evidence="2" id="KW-0472">Membrane</keyword>
<keyword evidence="2" id="KW-1133">Transmembrane helix</keyword>
<dbReference type="Proteomes" id="UP001595847">
    <property type="component" value="Unassembled WGS sequence"/>
</dbReference>
<dbReference type="SUPFAM" id="SSF55961">
    <property type="entry name" value="Bet v1-like"/>
    <property type="match status" value="1"/>
</dbReference>
<evidence type="ECO:0000313" key="3">
    <source>
        <dbReference type="EMBL" id="MFC3994688.1"/>
    </source>
</evidence>
<gene>
    <name evidence="3" type="ORF">ACFOVU_02100</name>
</gene>
<organism evidence="3 4">
    <name type="scientific">Nocardiopsis sediminis</name>
    <dbReference type="NCBI Taxonomy" id="1778267"/>
    <lineage>
        <taxon>Bacteria</taxon>
        <taxon>Bacillati</taxon>
        <taxon>Actinomycetota</taxon>
        <taxon>Actinomycetes</taxon>
        <taxon>Streptosporangiales</taxon>
        <taxon>Nocardiopsidaceae</taxon>
        <taxon>Nocardiopsis</taxon>
    </lineage>
</organism>
<dbReference type="EMBL" id="JBHSBH010000003">
    <property type="protein sequence ID" value="MFC3994688.1"/>
    <property type="molecule type" value="Genomic_DNA"/>
</dbReference>
<evidence type="ECO:0000256" key="2">
    <source>
        <dbReference type="SAM" id="Phobius"/>
    </source>
</evidence>
<feature type="region of interest" description="Disordered" evidence="1">
    <location>
        <begin position="1"/>
        <end position="31"/>
    </location>
</feature>
<sequence length="347" mass="36652">MDQDLPPGGDRPPGTGGTPPDPGGTGRPYEPDRTAGARARLLLAGALTALFGALLAYRVLKAGDLEQTALFYVGIPAVIALTVVFTARPRTTAGIAIAVTTIGLLLAGPLLDEGFVCLLMAAPLFYLVAMVVGWAAGQARRGGGRSRWHAAALGPVLLLLCAEGVAGVSYLPRAEEGRAAVEVPAPPAAVAAALAAEPAYAPPRALLLRAVPFPRPTAAHGTGLDVGDRRRIAFTPRRSLGLNAEPTVRGMLLEITESRIGADGGRVVFTVVDDTTLARWLDLRTAEVTWRASGDGTRMTWTLHYHRTFEPSWYWSPIQRHAMDRAAGYLADTFATEAPRPGEVRAS</sequence>
<keyword evidence="4" id="KW-1185">Reference proteome</keyword>
<reference evidence="4" key="1">
    <citation type="journal article" date="2019" name="Int. J. Syst. Evol. Microbiol.">
        <title>The Global Catalogue of Microorganisms (GCM) 10K type strain sequencing project: providing services to taxonomists for standard genome sequencing and annotation.</title>
        <authorList>
            <consortium name="The Broad Institute Genomics Platform"/>
            <consortium name="The Broad Institute Genome Sequencing Center for Infectious Disease"/>
            <person name="Wu L."/>
            <person name="Ma J."/>
        </authorList>
    </citation>
    <scope>NUCLEOTIDE SEQUENCE [LARGE SCALE GENOMIC DNA]</scope>
    <source>
        <strain evidence="4">TBRC 1826</strain>
    </source>
</reference>
<evidence type="ECO:0000313" key="4">
    <source>
        <dbReference type="Proteomes" id="UP001595847"/>
    </source>
</evidence>
<feature type="transmembrane region" description="Helical" evidence="2">
    <location>
        <begin position="93"/>
        <end position="111"/>
    </location>
</feature>